<comment type="caution">
    <text evidence="1">The sequence shown here is derived from an EMBL/GenBank/DDBJ whole genome shotgun (WGS) entry which is preliminary data.</text>
</comment>
<gene>
    <name evidence="1" type="ORF">K1Y72_16655</name>
</gene>
<protein>
    <submittedName>
        <fullName evidence="1">Uncharacterized protein</fullName>
    </submittedName>
</protein>
<sequence length="90" mass="9440">MRIGDRKVEVIETFDAPGSEHLIEFHFAGLGGREGLVAVALPDGGDRNDAVASIAPRSGDVPAALLADIIQTARAIAGRHRTPDGRPACR</sequence>
<keyword evidence="2" id="KW-1185">Reference proteome</keyword>
<organism evidence="1 2">
    <name type="scientific">Actinomadura parmotrematis</name>
    <dbReference type="NCBI Taxonomy" id="2864039"/>
    <lineage>
        <taxon>Bacteria</taxon>
        <taxon>Bacillati</taxon>
        <taxon>Actinomycetota</taxon>
        <taxon>Actinomycetes</taxon>
        <taxon>Streptosporangiales</taxon>
        <taxon>Thermomonosporaceae</taxon>
        <taxon>Actinomadura</taxon>
    </lineage>
</organism>
<evidence type="ECO:0000313" key="1">
    <source>
        <dbReference type="EMBL" id="MBW8484020.1"/>
    </source>
</evidence>
<proteinExistence type="predicted"/>
<dbReference type="Proteomes" id="UP000774570">
    <property type="component" value="Unassembled WGS sequence"/>
</dbReference>
<reference evidence="1 2" key="1">
    <citation type="submission" date="2021-07" db="EMBL/GenBank/DDBJ databases">
        <title>Actinomadura sp. PM05-2 isolated from lichen.</title>
        <authorList>
            <person name="Somphong A."/>
            <person name="Phongsopitanun W."/>
            <person name="Tanasupawat S."/>
            <person name="Peongsungnone V."/>
        </authorList>
    </citation>
    <scope>NUCLEOTIDE SEQUENCE [LARGE SCALE GENOMIC DNA]</scope>
    <source>
        <strain evidence="1 2">PM05-2</strain>
    </source>
</reference>
<dbReference type="EMBL" id="JAIBOA010000009">
    <property type="protein sequence ID" value="MBW8484020.1"/>
    <property type="molecule type" value="Genomic_DNA"/>
</dbReference>
<dbReference type="RefSeq" id="WP_220167245.1">
    <property type="nucleotide sequence ID" value="NZ_JAIBOA010000009.1"/>
</dbReference>
<name>A0ABS7FVM6_9ACTN</name>
<accession>A0ABS7FVM6</accession>
<evidence type="ECO:0000313" key="2">
    <source>
        <dbReference type="Proteomes" id="UP000774570"/>
    </source>
</evidence>